<name>A0ABT9AI95_9BACT</name>
<keyword evidence="1" id="KW-0732">Signal</keyword>
<feature type="signal peptide" evidence="1">
    <location>
        <begin position="1"/>
        <end position="23"/>
    </location>
</feature>
<evidence type="ECO:0000256" key="1">
    <source>
        <dbReference type="SAM" id="SignalP"/>
    </source>
</evidence>
<gene>
    <name evidence="3" type="ORF">Q5H92_23190</name>
</gene>
<sequence>MLKFWGALLALPAALLVASPATAQTKPEPEAAVAPLSKTIKFYSADHGLLPSAEGANYRLETTYRDSVAGTVRMYDAAGKLQRITAYGHVRLQIRHGATTTWYDTGQLHTKEGYLANQRHGELLVYYPDGRLRRRDQFNKGTRTAGECFGPDGQPVPYFEYRIMPVYTEGDGSNMAVVQAIQRRITYPQAALRAALNARIFIGFTIDALGRVGSVHIEKEPLPEQIAPNLRVAFQEIKKSALDAARQLKPFHPGQQDGQPIAVSYNVPITFRIE</sequence>
<protein>
    <recommendedName>
        <fullName evidence="2">TonB C-terminal domain-containing protein</fullName>
    </recommendedName>
</protein>
<evidence type="ECO:0000259" key="2">
    <source>
        <dbReference type="PROSITE" id="PS52015"/>
    </source>
</evidence>
<evidence type="ECO:0000313" key="4">
    <source>
        <dbReference type="Proteomes" id="UP001167796"/>
    </source>
</evidence>
<dbReference type="SUPFAM" id="SSF82185">
    <property type="entry name" value="Histone H3 K4-specific methyltransferase SET7/9 N-terminal domain"/>
    <property type="match status" value="1"/>
</dbReference>
<comment type="caution">
    <text evidence="3">The sequence shown here is derived from an EMBL/GenBank/DDBJ whole genome shotgun (WGS) entry which is preliminary data.</text>
</comment>
<organism evidence="3 4">
    <name type="scientific">Hymenobacter mellowenesis</name>
    <dbReference type="NCBI Taxonomy" id="3063995"/>
    <lineage>
        <taxon>Bacteria</taxon>
        <taxon>Pseudomonadati</taxon>
        <taxon>Bacteroidota</taxon>
        <taxon>Cytophagia</taxon>
        <taxon>Cytophagales</taxon>
        <taxon>Hymenobacteraceae</taxon>
        <taxon>Hymenobacter</taxon>
    </lineage>
</organism>
<dbReference type="Gene3D" id="2.20.110.10">
    <property type="entry name" value="Histone H3 K4-specific methyltransferase SET7/9 N-terminal domain"/>
    <property type="match status" value="1"/>
</dbReference>
<accession>A0ABT9AI95</accession>
<reference evidence="3" key="1">
    <citation type="submission" date="2023-07" db="EMBL/GenBank/DDBJ databases">
        <authorList>
            <person name="Kim M.K."/>
        </authorList>
    </citation>
    <scope>NUCLEOTIDE SEQUENCE</scope>
    <source>
        <strain evidence="3">M29</strain>
    </source>
</reference>
<dbReference type="PROSITE" id="PS52015">
    <property type="entry name" value="TONB_CTD"/>
    <property type="match status" value="1"/>
</dbReference>
<feature type="domain" description="TonB C-terminal" evidence="2">
    <location>
        <begin position="172"/>
        <end position="274"/>
    </location>
</feature>
<dbReference type="Proteomes" id="UP001167796">
    <property type="component" value="Unassembled WGS sequence"/>
</dbReference>
<proteinExistence type="predicted"/>
<dbReference type="Gene3D" id="3.30.1150.10">
    <property type="match status" value="1"/>
</dbReference>
<dbReference type="InterPro" id="IPR011652">
    <property type="entry name" value="MORN_2"/>
</dbReference>
<dbReference type="EMBL" id="JAUQSX010000015">
    <property type="protein sequence ID" value="MDO7849288.1"/>
    <property type="molecule type" value="Genomic_DNA"/>
</dbReference>
<dbReference type="InterPro" id="IPR037682">
    <property type="entry name" value="TonB_C"/>
</dbReference>
<dbReference type="Pfam" id="PF07661">
    <property type="entry name" value="MORN_2"/>
    <property type="match status" value="1"/>
</dbReference>
<feature type="chain" id="PRO_5045055338" description="TonB C-terminal domain-containing protein" evidence="1">
    <location>
        <begin position="24"/>
        <end position="274"/>
    </location>
</feature>
<evidence type="ECO:0000313" key="3">
    <source>
        <dbReference type="EMBL" id="MDO7849288.1"/>
    </source>
</evidence>
<keyword evidence="4" id="KW-1185">Reference proteome</keyword>
<dbReference type="RefSeq" id="WP_305013956.1">
    <property type="nucleotide sequence ID" value="NZ_JAUQSX010000015.1"/>
</dbReference>
<dbReference type="SUPFAM" id="SSF74653">
    <property type="entry name" value="TolA/TonB C-terminal domain"/>
    <property type="match status" value="1"/>
</dbReference>